<dbReference type="InterPro" id="IPR016162">
    <property type="entry name" value="Ald_DH_N"/>
</dbReference>
<dbReference type="InterPro" id="IPR016163">
    <property type="entry name" value="Ald_DH_C"/>
</dbReference>
<feature type="domain" description="Aldehyde dehydrogenase" evidence="5">
    <location>
        <begin position="55"/>
        <end position="512"/>
    </location>
</feature>
<dbReference type="Pfam" id="PF00171">
    <property type="entry name" value="Aldedh"/>
    <property type="match status" value="1"/>
</dbReference>
<dbReference type="FunFam" id="3.40.309.10:FF:000012">
    <property type="entry name" value="Betaine aldehyde dehydrogenase"/>
    <property type="match status" value="1"/>
</dbReference>
<dbReference type="InterPro" id="IPR029510">
    <property type="entry name" value="Ald_DH_CS_GLU"/>
</dbReference>
<dbReference type="PROSITE" id="PS00687">
    <property type="entry name" value="ALDEHYDE_DEHYDR_GLU"/>
    <property type="match status" value="1"/>
</dbReference>
<dbReference type="FunFam" id="3.40.605.10:FF:000007">
    <property type="entry name" value="NAD/NADP-dependent betaine aldehyde dehydrogenase"/>
    <property type="match status" value="1"/>
</dbReference>
<protein>
    <submittedName>
        <fullName evidence="6">Aldehyde dehydrogenase</fullName>
    </submittedName>
</protein>
<dbReference type="Gene3D" id="3.40.605.10">
    <property type="entry name" value="Aldehyde Dehydrogenase, Chain A, domain 1"/>
    <property type="match status" value="1"/>
</dbReference>
<feature type="active site" evidence="3">
    <location>
        <position position="288"/>
    </location>
</feature>
<dbReference type="SUPFAM" id="SSF53720">
    <property type="entry name" value="ALDH-like"/>
    <property type="match status" value="1"/>
</dbReference>
<evidence type="ECO:0000256" key="2">
    <source>
        <dbReference type="ARBA" id="ARBA00023002"/>
    </source>
</evidence>
<keyword evidence="6" id="KW-0614">Plasmid</keyword>
<dbReference type="CDD" id="cd07138">
    <property type="entry name" value="ALDH_CddD_SSP0762"/>
    <property type="match status" value="1"/>
</dbReference>
<dbReference type="EMBL" id="CP006774">
    <property type="protein sequence ID" value="AHD03409.1"/>
    <property type="molecule type" value="Genomic_DNA"/>
</dbReference>
<organism evidence="6 7">
    <name type="scientific">Leisingera methylohalidivorans DSM 14336</name>
    <dbReference type="NCBI Taxonomy" id="999552"/>
    <lineage>
        <taxon>Bacteria</taxon>
        <taxon>Pseudomonadati</taxon>
        <taxon>Pseudomonadota</taxon>
        <taxon>Alphaproteobacteria</taxon>
        <taxon>Rhodobacterales</taxon>
        <taxon>Roseobacteraceae</taxon>
        <taxon>Leisingera</taxon>
    </lineage>
</organism>
<comment type="similarity">
    <text evidence="1 4">Belongs to the aldehyde dehydrogenase family.</text>
</comment>
<dbReference type="AlphaFoldDB" id="V9W051"/>
<proteinExistence type="inferred from homology"/>
<evidence type="ECO:0000256" key="4">
    <source>
        <dbReference type="RuleBase" id="RU003345"/>
    </source>
</evidence>
<name>V9W051_9RHOB</name>
<dbReference type="PANTHER" id="PTHR42804">
    <property type="entry name" value="ALDEHYDE DEHYDROGENASE"/>
    <property type="match status" value="1"/>
</dbReference>
<evidence type="ECO:0000313" key="6">
    <source>
        <dbReference type="EMBL" id="AHD03409.1"/>
    </source>
</evidence>
<dbReference type="PANTHER" id="PTHR42804:SF1">
    <property type="entry name" value="ALDEHYDE DEHYDROGENASE-RELATED"/>
    <property type="match status" value="1"/>
</dbReference>
<dbReference type="GO" id="GO:0016620">
    <property type="term" value="F:oxidoreductase activity, acting on the aldehyde or oxo group of donors, NAD or NADP as acceptor"/>
    <property type="evidence" value="ECO:0007669"/>
    <property type="project" value="InterPro"/>
</dbReference>
<dbReference type="HOGENOM" id="CLU_005391_0_1_5"/>
<evidence type="ECO:0000256" key="3">
    <source>
        <dbReference type="PROSITE-ProRule" id="PRU10007"/>
    </source>
</evidence>
<dbReference type="Proteomes" id="UP000018780">
    <property type="component" value="Plasmid unnamed"/>
</dbReference>
<gene>
    <name evidence="6" type="ORF">METH_21530</name>
</gene>
<evidence type="ECO:0000313" key="7">
    <source>
        <dbReference type="Proteomes" id="UP000018780"/>
    </source>
</evidence>
<dbReference type="InterPro" id="IPR015590">
    <property type="entry name" value="Aldehyde_DH_dom"/>
</dbReference>
<dbReference type="KEGG" id="lmd:METH_21530"/>
<reference evidence="6 7" key="1">
    <citation type="submission" date="2013-09" db="EMBL/GenBank/DDBJ databases">
        <authorList>
            <consortium name="DOE Joint Genome Institute"/>
            <person name="Klenk H.-P."/>
            <person name="Huntemann M."/>
            <person name="Han J."/>
            <person name="Chen A."/>
            <person name="Kyrpides N."/>
            <person name="Mavromatis K."/>
            <person name="Markowitz V."/>
            <person name="Palaniappan K."/>
            <person name="Ivanova N."/>
            <person name="Schaumberg A."/>
            <person name="Pati A."/>
            <person name="Liolios K."/>
            <person name="Nordberg H.P."/>
            <person name="Cantor M.N."/>
            <person name="Hua S.X."/>
            <person name="Woyke T."/>
        </authorList>
    </citation>
    <scope>NUCLEOTIDE SEQUENCE [LARGE SCALE GENOMIC DNA]</scope>
    <source>
        <strain evidence="6 7">DSM 14336</strain>
        <plasmid evidence="7">1</plasmid>
    </source>
</reference>
<keyword evidence="2 4" id="KW-0560">Oxidoreductase</keyword>
<evidence type="ECO:0000256" key="1">
    <source>
        <dbReference type="ARBA" id="ARBA00009986"/>
    </source>
</evidence>
<dbReference type="Gene3D" id="3.40.309.10">
    <property type="entry name" value="Aldehyde Dehydrogenase, Chain A, domain 2"/>
    <property type="match status" value="1"/>
</dbReference>
<evidence type="ECO:0000259" key="5">
    <source>
        <dbReference type="Pfam" id="PF00171"/>
    </source>
</evidence>
<sequence>MTAAAPPSTVSETAGLVPAWLQWPAWPFRAPEPQSPRKSETDLMDLKKFYIGGAWVTPHSSREFPVLNPATEEQIGSIILGDETDVNTAVAAAKAAFDSFSRTSRDERIALLERLLEICNARREEMALALSAEMGAPISMARDAQADAGIGHLEGVLAALKSQQLRETLANGDILVREPIGVCGLITPWNWPVNQIALKVLPALATGCTCVLKPSEHTPMSAAVYAQMIHDAGYPAGVFNLIHGDGPTVGAGLSRHRDVDMMSFTGSTRAGVAVAKDSADTVKRVTLELGGKSPNLVFADADLEEKVTASVLECMYNTGQSCDAPTRMLVERSCYDQVLEIAKAAAAGQAVGNPAEEGGHIGPMFDRIQFDRVQSMIQTGIDEGATVLTGGPGRPEGLDKGWYVRPTVFADVTNDMAIAQQEIFGPVLVIIPFEDEEDAIRIANDTPYGLAAYLQTGDPERAERVAARLRAGAVHINGGGFNYGSPFGGYKQSGNGREGGMLGLEDYQEVKTLHFG</sequence>
<geneLocation type="plasmid" evidence="7">
    <name>1</name>
</geneLocation>
<accession>V9W051</accession>
<dbReference type="PATRIC" id="fig|999552.6.peg.4254"/>
<keyword evidence="7" id="KW-1185">Reference proteome</keyword>
<dbReference type="InterPro" id="IPR016161">
    <property type="entry name" value="Ald_DH/histidinol_DH"/>
</dbReference>